<dbReference type="PROSITE" id="PS50893">
    <property type="entry name" value="ABC_TRANSPORTER_2"/>
    <property type="match status" value="1"/>
</dbReference>
<evidence type="ECO:0000313" key="7">
    <source>
        <dbReference type="Proteomes" id="UP000708208"/>
    </source>
</evidence>
<evidence type="ECO:0000313" key="6">
    <source>
        <dbReference type="EMBL" id="CAG7640437.1"/>
    </source>
</evidence>
<feature type="transmembrane region" description="Helical" evidence="4">
    <location>
        <begin position="257"/>
        <end position="277"/>
    </location>
</feature>
<dbReference type="OrthoDB" id="6500128at2759"/>
<feature type="transmembrane region" description="Helical" evidence="4">
    <location>
        <begin position="519"/>
        <end position="537"/>
    </location>
</feature>
<reference evidence="6" key="1">
    <citation type="submission" date="2021-06" db="EMBL/GenBank/DDBJ databases">
        <authorList>
            <person name="Hodson N. C."/>
            <person name="Mongue J. A."/>
            <person name="Jaron S. K."/>
        </authorList>
    </citation>
    <scope>NUCLEOTIDE SEQUENCE</scope>
</reference>
<evidence type="ECO:0000256" key="4">
    <source>
        <dbReference type="SAM" id="Phobius"/>
    </source>
</evidence>
<protein>
    <recommendedName>
        <fullName evidence="5">ABC transporter domain-containing protein</fullName>
    </recommendedName>
</protein>
<dbReference type="EMBL" id="CAJVCH010001692">
    <property type="protein sequence ID" value="CAG7640437.1"/>
    <property type="molecule type" value="Genomic_DNA"/>
</dbReference>
<keyword evidence="1 4" id="KW-0812">Transmembrane</keyword>
<dbReference type="PANTHER" id="PTHR24221">
    <property type="entry name" value="ATP-BINDING CASSETTE SUB-FAMILY B"/>
    <property type="match status" value="1"/>
</dbReference>
<dbReference type="GO" id="GO:0016887">
    <property type="term" value="F:ATP hydrolysis activity"/>
    <property type="evidence" value="ECO:0007669"/>
    <property type="project" value="InterPro"/>
</dbReference>
<keyword evidence="2 4" id="KW-1133">Transmembrane helix</keyword>
<keyword evidence="3 4" id="KW-0472">Membrane</keyword>
<evidence type="ECO:0000256" key="3">
    <source>
        <dbReference type="ARBA" id="ARBA00023136"/>
    </source>
</evidence>
<dbReference type="GO" id="GO:0016020">
    <property type="term" value="C:membrane"/>
    <property type="evidence" value="ECO:0007669"/>
    <property type="project" value="InterPro"/>
</dbReference>
<comment type="caution">
    <text evidence="6">The sequence shown here is derived from an EMBL/GenBank/DDBJ whole genome shotgun (WGS) entry which is preliminary data.</text>
</comment>
<dbReference type="AlphaFoldDB" id="A0A8J2IYK0"/>
<evidence type="ECO:0000259" key="5">
    <source>
        <dbReference type="PROSITE" id="PS50893"/>
    </source>
</evidence>
<evidence type="ECO:0000256" key="1">
    <source>
        <dbReference type="ARBA" id="ARBA00022692"/>
    </source>
</evidence>
<dbReference type="InterPro" id="IPR011527">
    <property type="entry name" value="ABC1_TM_dom"/>
</dbReference>
<dbReference type="PANTHER" id="PTHR24221:SF503">
    <property type="entry name" value="MITOCHONDRIAL POTASSIUM CHANNEL ATP-BINDING SUBUNIT"/>
    <property type="match status" value="1"/>
</dbReference>
<dbReference type="InterPro" id="IPR003439">
    <property type="entry name" value="ABC_transporter-like_ATP-bd"/>
</dbReference>
<feature type="non-terminal residue" evidence="6">
    <location>
        <position position="1"/>
    </location>
</feature>
<dbReference type="GO" id="GO:0005524">
    <property type="term" value="F:ATP binding"/>
    <property type="evidence" value="ECO:0007669"/>
    <property type="project" value="InterPro"/>
</dbReference>
<dbReference type="InterPro" id="IPR039421">
    <property type="entry name" value="Type_1_exporter"/>
</dbReference>
<feature type="transmembrane region" description="Helical" evidence="4">
    <location>
        <begin position="302"/>
        <end position="325"/>
    </location>
</feature>
<proteinExistence type="predicted"/>
<evidence type="ECO:0000256" key="2">
    <source>
        <dbReference type="ARBA" id="ARBA00022989"/>
    </source>
</evidence>
<dbReference type="Pfam" id="PF00664">
    <property type="entry name" value="ABC_membrane"/>
    <property type="match status" value="1"/>
</dbReference>
<dbReference type="GO" id="GO:0140359">
    <property type="term" value="F:ABC-type transporter activity"/>
    <property type="evidence" value="ECO:0007669"/>
    <property type="project" value="InterPro"/>
</dbReference>
<keyword evidence="7" id="KW-1185">Reference proteome</keyword>
<dbReference type="Proteomes" id="UP000708208">
    <property type="component" value="Unassembled WGS sequence"/>
</dbReference>
<sequence>AKPQTDSQLHYYKFAEAINRIHHLRDQDFHRNYNKIAENPKAISSVLLRHNIRNQKRLIPRRLSGGFYKFATYSPINRNYEQNLLRHHLVHERDLRTKVSPETEFDGYPGIPMILRNRPVMPKGALYDKEIYADSSFVTDSDISSDTGSKPMSEAEHAIETIFAISKNTIQRGSGQELIHEVKPAGFLEWTASGLERVQCYFGWPLNSPVDTDSICSEDSYRFWDEYSRRLLLSTTGSRDPITLIGFLKLARYAWPYFILSFVTATIMGVCLVFSVTETAHAHRIYLTDKGSGSVMSVLPNIVYFACLAFLAVFVQDSVLAFGLCQINAFRVEHFAAILEQDMRWFASPRNDIEYLCEFLASDMSLVNLSIVDWIVMYSESSVVLLSLVVIVVLYSGELWLESLTLLVIVPFLIAVNYLETSMRTRKTWNEPTKSESLIYDMMSNIQFVISNGLSGHILNLYKQYEFETKKTLCNCLTHVWNTLGKSLIFGLSRASFLLSFSMWSIACSSQETYTAEQAGYFVMVTYMLLYGIFPMGSSLGFTPSHKDYADSASFITEIHKIAPTGERIRKRKYSLVLELHKPPPSISFNNVTCVDTVFNDVNALEGVSFDVPSGDYVAIVSQCVSANIAMMGLLLRLYDPVEGGIYLNGSLFSELEGRSVRQVISSITQDPDLFQDLSIADNIAYGDNSKYVSDYQIFQAAKMALIHNIIEEMPERYNTKIKDLPIKPETFALLQRIAVARAAIKKPKIVIVNEMTVSVDDDSDRILMKALMNLREGRTFIIISQRIHPIRKANSIVFLKEGTVAEVGTDKELLKKRGLYYELYMSQQLYELGTNVTDIKF</sequence>
<feature type="domain" description="ABC transporter" evidence="5">
    <location>
        <begin position="587"/>
        <end position="827"/>
    </location>
</feature>
<gene>
    <name evidence="6" type="ORF">AFUS01_LOCUS388</name>
</gene>
<accession>A0A8J2IYK0</accession>
<dbReference type="Pfam" id="PF00005">
    <property type="entry name" value="ABC_tran"/>
    <property type="match status" value="1"/>
</dbReference>
<feature type="transmembrane region" description="Helical" evidence="4">
    <location>
        <begin position="374"/>
        <end position="394"/>
    </location>
</feature>
<name>A0A8J2IYK0_9HEXA</name>
<organism evidence="6 7">
    <name type="scientific">Allacma fusca</name>
    <dbReference type="NCBI Taxonomy" id="39272"/>
    <lineage>
        <taxon>Eukaryota</taxon>
        <taxon>Metazoa</taxon>
        <taxon>Ecdysozoa</taxon>
        <taxon>Arthropoda</taxon>
        <taxon>Hexapoda</taxon>
        <taxon>Collembola</taxon>
        <taxon>Symphypleona</taxon>
        <taxon>Sminthuridae</taxon>
        <taxon>Allacma</taxon>
    </lineage>
</organism>
<feature type="transmembrane region" description="Helical" evidence="4">
    <location>
        <begin position="400"/>
        <end position="419"/>
    </location>
</feature>